<dbReference type="RefSeq" id="WP_010259435.1">
    <property type="nucleotide sequence ID" value="NZ_CAEG01000001.1"/>
</dbReference>
<dbReference type="AlphaFoldDB" id="A0A1H3XKU4"/>
<dbReference type="Pfam" id="PF02321">
    <property type="entry name" value="OEP"/>
    <property type="match status" value="2"/>
</dbReference>
<evidence type="ECO:0000313" key="4">
    <source>
        <dbReference type="Proteomes" id="UP000183253"/>
    </source>
</evidence>
<accession>A0A1H3XKU4</accession>
<dbReference type="InterPro" id="IPR010131">
    <property type="entry name" value="MdtP/NodT-like"/>
</dbReference>
<dbReference type="GO" id="GO:0005886">
    <property type="term" value="C:plasma membrane"/>
    <property type="evidence" value="ECO:0007669"/>
    <property type="project" value="UniProtKB-SubCell"/>
</dbReference>
<dbReference type="SUPFAM" id="SSF56954">
    <property type="entry name" value="Outer membrane efflux proteins (OEP)"/>
    <property type="match status" value="1"/>
</dbReference>
<dbReference type="PROSITE" id="PS51257">
    <property type="entry name" value="PROKAR_LIPOPROTEIN"/>
    <property type="match status" value="1"/>
</dbReference>
<keyword evidence="2" id="KW-0564">Palmitate</keyword>
<dbReference type="PANTHER" id="PTHR30203:SF33">
    <property type="entry name" value="BLR4455 PROTEIN"/>
    <property type="match status" value="1"/>
</dbReference>
<dbReference type="NCBIfam" id="TIGR01845">
    <property type="entry name" value="outer_NodT"/>
    <property type="match status" value="1"/>
</dbReference>
<dbReference type="STRING" id="1033731.SAMN05444145_101251"/>
<evidence type="ECO:0000313" key="3">
    <source>
        <dbReference type="EMBL" id="SDZ99966.1"/>
    </source>
</evidence>
<dbReference type="Proteomes" id="UP000183253">
    <property type="component" value="Unassembled WGS sequence"/>
</dbReference>
<comment type="subcellular location">
    <subcellularLocation>
        <location evidence="2">Cell membrane</location>
        <topology evidence="2">Lipid-anchor</topology>
    </subcellularLocation>
</comment>
<dbReference type="Gene3D" id="1.20.1600.10">
    <property type="entry name" value="Outer membrane efflux proteins (OEP)"/>
    <property type="match status" value="1"/>
</dbReference>
<evidence type="ECO:0000256" key="2">
    <source>
        <dbReference type="RuleBase" id="RU362097"/>
    </source>
</evidence>
<keyword evidence="4" id="KW-1185">Reference proteome</keyword>
<dbReference type="OrthoDB" id="9770517at2"/>
<proteinExistence type="inferred from homology"/>
<comment type="similarity">
    <text evidence="1 2">Belongs to the outer membrane factor (OMF) (TC 1.B.17) family.</text>
</comment>
<dbReference type="InterPro" id="IPR003423">
    <property type="entry name" value="OMP_efflux"/>
</dbReference>
<dbReference type="Gene3D" id="2.20.200.10">
    <property type="entry name" value="Outer membrane efflux proteins (OEP)"/>
    <property type="match status" value="1"/>
</dbReference>
<name>A0A1H3XKU4_9BACT</name>
<sequence>MKRSTLYIFGILLLTAAGGCSVQKKCPAPELNLPAQIVAGRTDSLTIGDLAWWEVYTDTTLCRLIGRTLDRNRNMQSAEARIRQLEELYRVSKAARLPSLGGLVLADNETNDYYGEAHKSDAEFSVKATLSWEADLWGSLRWAKRKGAAEYLASVEAARALQMTLIAEVATAYFELTALDHELDVVRRTVETRQESMRQARLRFEGGLTSETAYQQAKVELASASALIPDLELKIAQKENQISVLAGGYPARVTRSKMNMNVTMPDSLAVGLPSTLLQRRPDVRQSEQNLKAAMAAAGMAYADRFPRLTISLTGGLENDALKGLIESPFSYAVGNLTAPLFAFGSKRAKYRAALAGYEQARLAYEQKVLEVFREVNDAVVAYRNMRRTAELKFNLKEAARQYVVLAKLQYINGVIRYIDVLDAQRKFFDAQVEESKAVRNEHLALVGLYKALGGGWDTPEREKKG</sequence>
<dbReference type="PANTHER" id="PTHR30203">
    <property type="entry name" value="OUTER MEMBRANE CATION EFFLUX PROTEIN"/>
    <property type="match status" value="1"/>
</dbReference>
<gene>
    <name evidence="3" type="ORF">SAMN05444145_101251</name>
</gene>
<keyword evidence="2" id="KW-0472">Membrane</keyword>
<dbReference type="EMBL" id="FNRI01000001">
    <property type="protein sequence ID" value="SDZ99966.1"/>
    <property type="molecule type" value="Genomic_DNA"/>
</dbReference>
<keyword evidence="2" id="KW-1134">Transmembrane beta strand</keyword>
<dbReference type="GO" id="GO:0015562">
    <property type="term" value="F:efflux transmembrane transporter activity"/>
    <property type="evidence" value="ECO:0007669"/>
    <property type="project" value="InterPro"/>
</dbReference>
<evidence type="ECO:0000256" key="1">
    <source>
        <dbReference type="ARBA" id="ARBA00007613"/>
    </source>
</evidence>
<keyword evidence="2" id="KW-0449">Lipoprotein</keyword>
<protein>
    <submittedName>
        <fullName evidence="3">Outer membrane protein, multidrug efflux system</fullName>
    </submittedName>
</protein>
<reference evidence="3 4" key="1">
    <citation type="submission" date="2016-10" db="EMBL/GenBank/DDBJ databases">
        <authorList>
            <person name="de Groot N.N."/>
        </authorList>
    </citation>
    <scope>NUCLEOTIDE SEQUENCE [LARGE SCALE GENOMIC DNA]</scope>
    <source>
        <strain evidence="3 4">DSM 25383</strain>
    </source>
</reference>
<organism evidence="3 4">
    <name type="scientific">Alistipes timonensis JC136</name>
    <dbReference type="NCBI Taxonomy" id="1033731"/>
    <lineage>
        <taxon>Bacteria</taxon>
        <taxon>Pseudomonadati</taxon>
        <taxon>Bacteroidota</taxon>
        <taxon>Bacteroidia</taxon>
        <taxon>Bacteroidales</taxon>
        <taxon>Rikenellaceae</taxon>
        <taxon>Alistipes</taxon>
    </lineage>
</organism>
<keyword evidence="2" id="KW-0812">Transmembrane</keyword>